<dbReference type="Gene3D" id="3.30.450.40">
    <property type="match status" value="1"/>
</dbReference>
<dbReference type="FunFam" id="3.30.450.40:FF:000008">
    <property type="entry name" value="GAF domain-containing proteins"/>
    <property type="match status" value="1"/>
</dbReference>
<dbReference type="EMBL" id="QRYQ01000012">
    <property type="protein sequence ID" value="RGU91203.1"/>
    <property type="molecule type" value="Genomic_DNA"/>
</dbReference>
<dbReference type="Proteomes" id="UP000265489">
    <property type="component" value="Unassembled WGS sequence"/>
</dbReference>
<dbReference type="InterPro" id="IPR029016">
    <property type="entry name" value="GAF-like_dom_sf"/>
</dbReference>
<dbReference type="SUPFAM" id="SSF55781">
    <property type="entry name" value="GAF domain-like"/>
    <property type="match status" value="1"/>
</dbReference>
<dbReference type="InterPro" id="IPR003018">
    <property type="entry name" value="GAF"/>
</dbReference>
<dbReference type="GO" id="GO:0005829">
    <property type="term" value="C:cytosol"/>
    <property type="evidence" value="ECO:0007669"/>
    <property type="project" value="TreeGrafter"/>
</dbReference>
<dbReference type="GeneID" id="66580001"/>
<proteinExistence type="inferred from homology"/>
<comment type="similarity">
    <text evidence="1">Belongs to the free Met sulfoxide reductase family.</text>
</comment>
<dbReference type="GO" id="GO:0033745">
    <property type="term" value="F:L-methionine-(R)-S-oxide reductase activity"/>
    <property type="evidence" value="ECO:0007669"/>
    <property type="project" value="TreeGrafter"/>
</dbReference>
<dbReference type="PROSITE" id="PS01320">
    <property type="entry name" value="UPF0067"/>
    <property type="match status" value="1"/>
</dbReference>
<dbReference type="InterPro" id="IPR051330">
    <property type="entry name" value="Phosphatase_reg/MetRdx"/>
</dbReference>
<sequence length="148" mass="16883">MNEILIEQCKYLVDETLPNIANISNLIALLFHEMENINWLGFYICDEKNQECTLGPFQGKVACTRIPYRKGVVGTCAKTQETQRIEDVHKFAGHIACDCASNSEICIPLKKDDKLVAILDIDSFEFNNFSIEDQAILEKICEFFIPLF</sequence>
<evidence type="ECO:0000259" key="2">
    <source>
        <dbReference type="Pfam" id="PF13185"/>
    </source>
</evidence>
<reference evidence="3 4" key="1">
    <citation type="submission" date="2018-08" db="EMBL/GenBank/DDBJ databases">
        <title>A genome reference for cultivated species of the human gut microbiota.</title>
        <authorList>
            <person name="Zou Y."/>
            <person name="Xue W."/>
            <person name="Luo G."/>
        </authorList>
    </citation>
    <scope>NUCLEOTIDE SEQUENCE [LARGE SCALE GENOMIC DNA]</scope>
    <source>
        <strain evidence="3 4">AF15-20</strain>
    </source>
</reference>
<evidence type="ECO:0000313" key="4">
    <source>
        <dbReference type="Proteomes" id="UP000265489"/>
    </source>
</evidence>
<dbReference type="RefSeq" id="WP_118325245.1">
    <property type="nucleotide sequence ID" value="NZ_CATXNH010000106.1"/>
</dbReference>
<feature type="domain" description="GAF" evidence="2">
    <location>
        <begin position="27"/>
        <end position="141"/>
    </location>
</feature>
<dbReference type="PANTHER" id="PTHR21021:SF15">
    <property type="entry name" value="FREE METHIONINE-R-SULFOXIDE REDUCTASE"/>
    <property type="match status" value="1"/>
</dbReference>
<protein>
    <submittedName>
        <fullName evidence="3">GAF domain-containing protein</fullName>
    </submittedName>
</protein>
<dbReference type="AlphaFoldDB" id="A0A395W6A7"/>
<evidence type="ECO:0000256" key="1">
    <source>
        <dbReference type="ARBA" id="ARBA00038454"/>
    </source>
</evidence>
<organism evidence="3 4">
    <name type="scientific">Holdemanella biformis</name>
    <dbReference type="NCBI Taxonomy" id="1735"/>
    <lineage>
        <taxon>Bacteria</taxon>
        <taxon>Bacillati</taxon>
        <taxon>Bacillota</taxon>
        <taxon>Erysipelotrichia</taxon>
        <taxon>Erysipelotrichales</taxon>
        <taxon>Erysipelotrichaceae</taxon>
        <taxon>Holdemanella</taxon>
    </lineage>
</organism>
<evidence type="ECO:0000313" key="3">
    <source>
        <dbReference type="EMBL" id="RGU91203.1"/>
    </source>
</evidence>
<gene>
    <name evidence="3" type="ORF">DWW32_07000</name>
</gene>
<name>A0A395W6A7_9FIRM</name>
<dbReference type="PANTHER" id="PTHR21021">
    <property type="entry name" value="GAF/PUTATIVE CYTOSKELETAL PROTEIN"/>
    <property type="match status" value="1"/>
</dbReference>
<dbReference type="Pfam" id="PF13185">
    <property type="entry name" value="GAF_2"/>
    <property type="match status" value="1"/>
</dbReference>
<comment type="caution">
    <text evidence="3">The sequence shown here is derived from an EMBL/GenBank/DDBJ whole genome shotgun (WGS) entry which is preliminary data.</text>
</comment>
<accession>A0A395W6A7</accession>
<dbReference type="InterPro" id="IPR000614">
    <property type="entry name" value="FRMsr_CS"/>
</dbReference>